<sequence length="181" mass="19872">MEHGAFTPWLRSNFKWSERTAQNYISAAKFSDDKSETVSHLAETTIYRLLRADLCLRDAILGEIRAAQTDDDRLKDKEVRQRLHKLKQAGEPQTFNADAVEGVASSIETQPSASADLQDGMVSLAELAGQLVEHFRNVSDVDLLARNFDGGGPLLSRLQAELQRVMTTAGDAENQSAAASP</sequence>
<evidence type="ECO:0008006" key="3">
    <source>
        <dbReference type="Google" id="ProtNLM"/>
    </source>
</evidence>
<evidence type="ECO:0000313" key="1">
    <source>
        <dbReference type="EMBL" id="MCO6048218.1"/>
    </source>
</evidence>
<name>A0ABT1C153_9HYPH</name>
<dbReference type="Proteomes" id="UP001205906">
    <property type="component" value="Unassembled WGS sequence"/>
</dbReference>
<accession>A0ABT1C153</accession>
<organism evidence="1 2">
    <name type="scientific">Mesorhizobium liriopis</name>
    <dbReference type="NCBI Taxonomy" id="2953882"/>
    <lineage>
        <taxon>Bacteria</taxon>
        <taxon>Pseudomonadati</taxon>
        <taxon>Pseudomonadota</taxon>
        <taxon>Alphaproteobacteria</taxon>
        <taxon>Hyphomicrobiales</taxon>
        <taxon>Phyllobacteriaceae</taxon>
        <taxon>Mesorhizobium</taxon>
    </lineage>
</organism>
<keyword evidence="2" id="KW-1185">Reference proteome</keyword>
<gene>
    <name evidence="1" type="ORF">NGM99_00245</name>
</gene>
<dbReference type="EMBL" id="JAMXQS010000001">
    <property type="protein sequence ID" value="MCO6048218.1"/>
    <property type="molecule type" value="Genomic_DNA"/>
</dbReference>
<reference evidence="1 2" key="1">
    <citation type="submission" date="2022-06" db="EMBL/GenBank/DDBJ databases">
        <title>Mesorhizobium sp. strain RP14 Genome sequencing and assembly.</title>
        <authorList>
            <person name="Kim I."/>
        </authorList>
    </citation>
    <scope>NUCLEOTIDE SEQUENCE [LARGE SCALE GENOMIC DNA]</scope>
    <source>
        <strain evidence="2">RP14(2022)</strain>
    </source>
</reference>
<protein>
    <recommendedName>
        <fullName evidence="3">Terminase small subunit</fullName>
    </recommendedName>
</protein>
<evidence type="ECO:0000313" key="2">
    <source>
        <dbReference type="Proteomes" id="UP001205906"/>
    </source>
</evidence>
<comment type="caution">
    <text evidence="1">The sequence shown here is derived from an EMBL/GenBank/DDBJ whole genome shotgun (WGS) entry which is preliminary data.</text>
</comment>
<proteinExistence type="predicted"/>